<dbReference type="EnsemblMetazoa" id="AALFPA23_013096.R18898">
    <property type="protein sequence ID" value="AALFPA23_013096.P18898"/>
    <property type="gene ID" value="AALFPA23_013096"/>
</dbReference>
<dbReference type="GeneID" id="109407200"/>
<proteinExistence type="predicted"/>
<reference evidence="4" key="1">
    <citation type="journal article" date="2015" name="Proc. Natl. Acad. Sci. U.S.A.">
        <title>Genome sequence of the Asian Tiger mosquito, Aedes albopictus, reveals insights into its biology, genetics, and evolution.</title>
        <authorList>
            <person name="Chen X.G."/>
            <person name="Jiang X."/>
            <person name="Gu J."/>
            <person name="Xu M."/>
            <person name="Wu Y."/>
            <person name="Deng Y."/>
            <person name="Zhang C."/>
            <person name="Bonizzoni M."/>
            <person name="Dermauw W."/>
            <person name="Vontas J."/>
            <person name="Armbruster P."/>
            <person name="Huang X."/>
            <person name="Yang Y."/>
            <person name="Zhang H."/>
            <person name="He W."/>
            <person name="Peng H."/>
            <person name="Liu Y."/>
            <person name="Wu K."/>
            <person name="Chen J."/>
            <person name="Lirakis M."/>
            <person name="Topalis P."/>
            <person name="Van Leeuwen T."/>
            <person name="Hall A.B."/>
            <person name="Jiang X."/>
            <person name="Thorpe C."/>
            <person name="Mueller R.L."/>
            <person name="Sun C."/>
            <person name="Waterhouse R.M."/>
            <person name="Yan G."/>
            <person name="Tu Z.J."/>
            <person name="Fang X."/>
            <person name="James A.A."/>
        </authorList>
    </citation>
    <scope>NUCLEOTIDE SEQUENCE [LARGE SCALE GENOMIC DNA]</scope>
    <source>
        <strain evidence="4">Foshan</strain>
    </source>
</reference>
<name>A0ABM1YXS5_AEDAL</name>
<feature type="transmembrane region" description="Helical" evidence="2">
    <location>
        <begin position="133"/>
        <end position="151"/>
    </location>
</feature>
<keyword evidence="2" id="KW-1133">Transmembrane helix</keyword>
<evidence type="ECO:0000256" key="1">
    <source>
        <dbReference type="SAM" id="MobiDB-lite"/>
    </source>
</evidence>
<protein>
    <submittedName>
        <fullName evidence="3">Uncharacterized protein</fullName>
    </submittedName>
</protein>
<evidence type="ECO:0000313" key="4">
    <source>
        <dbReference type="Proteomes" id="UP000069940"/>
    </source>
</evidence>
<accession>A0ABM1YXS5</accession>
<keyword evidence="2" id="KW-0472">Membrane</keyword>
<keyword evidence="2" id="KW-0812">Transmembrane</keyword>
<reference evidence="3" key="2">
    <citation type="submission" date="2025-05" db="UniProtKB">
        <authorList>
            <consortium name="EnsemblMetazoa"/>
        </authorList>
    </citation>
    <scope>IDENTIFICATION</scope>
    <source>
        <strain evidence="3">Foshan</strain>
    </source>
</reference>
<evidence type="ECO:0000313" key="3">
    <source>
        <dbReference type="EnsemblMetazoa" id="AALFPA23_013096.P18898"/>
    </source>
</evidence>
<keyword evidence="4" id="KW-1185">Reference proteome</keyword>
<dbReference type="RefSeq" id="XP_019535724.2">
    <property type="nucleotide sequence ID" value="XM_019680179.3"/>
</dbReference>
<organism evidence="3 4">
    <name type="scientific">Aedes albopictus</name>
    <name type="common">Asian tiger mosquito</name>
    <name type="synonym">Stegomyia albopicta</name>
    <dbReference type="NCBI Taxonomy" id="7160"/>
    <lineage>
        <taxon>Eukaryota</taxon>
        <taxon>Metazoa</taxon>
        <taxon>Ecdysozoa</taxon>
        <taxon>Arthropoda</taxon>
        <taxon>Hexapoda</taxon>
        <taxon>Insecta</taxon>
        <taxon>Pterygota</taxon>
        <taxon>Neoptera</taxon>
        <taxon>Endopterygota</taxon>
        <taxon>Diptera</taxon>
        <taxon>Nematocera</taxon>
        <taxon>Culicoidea</taxon>
        <taxon>Culicidae</taxon>
        <taxon>Culicinae</taxon>
        <taxon>Aedini</taxon>
        <taxon>Aedes</taxon>
        <taxon>Stegomyia</taxon>
    </lineage>
</organism>
<feature type="region of interest" description="Disordered" evidence="1">
    <location>
        <begin position="1"/>
        <end position="55"/>
    </location>
</feature>
<feature type="transmembrane region" description="Helical" evidence="2">
    <location>
        <begin position="157"/>
        <end position="177"/>
    </location>
</feature>
<feature type="transmembrane region" description="Helical" evidence="2">
    <location>
        <begin position="218"/>
        <end position="237"/>
    </location>
</feature>
<dbReference type="Proteomes" id="UP000069940">
    <property type="component" value="Unassembled WGS sequence"/>
</dbReference>
<sequence length="259" mass="29107">METQPEEAAPEVKTSPKMDALAARREARRKRILENSNNRLTKITGREHNEPPAVDYTVKPPDVIYPDPEVERDEYTHPEPHLFGGSNLPEGFPNLANGDIFSLLNPPLGAEQSGAFSAAQPPPVPDTPLVKFLRSRVHLALMAILVYLLFANDLQHLIGGNVFILLLGWEAIEVFLLKTYEKRSSFLDVVFLLGGISQKYSQIGLKFIQTINKVLKDVTFFVFFFVVTHLLWSRFVLGIELSYVLGYDKLEKEAGEVVS</sequence>
<evidence type="ECO:0000256" key="2">
    <source>
        <dbReference type="SAM" id="Phobius"/>
    </source>
</evidence>